<evidence type="ECO:0000256" key="4">
    <source>
        <dbReference type="ARBA" id="ARBA00023136"/>
    </source>
</evidence>
<dbReference type="EMBL" id="MFCR01000006">
    <property type="protein sequence ID" value="OGE19042.1"/>
    <property type="molecule type" value="Genomic_DNA"/>
</dbReference>
<dbReference type="InterPro" id="IPR053160">
    <property type="entry name" value="MFS_DHA3_Transporter"/>
</dbReference>
<dbReference type="InterPro" id="IPR005829">
    <property type="entry name" value="Sugar_transporter_CS"/>
</dbReference>
<evidence type="ECO:0000256" key="5">
    <source>
        <dbReference type="SAM" id="Phobius"/>
    </source>
</evidence>
<dbReference type="SUPFAM" id="SSF103473">
    <property type="entry name" value="MFS general substrate transporter"/>
    <property type="match status" value="1"/>
</dbReference>
<feature type="transmembrane region" description="Helical" evidence="5">
    <location>
        <begin position="47"/>
        <end position="68"/>
    </location>
</feature>
<dbReference type="PROSITE" id="PS50850">
    <property type="entry name" value="MFS"/>
    <property type="match status" value="1"/>
</dbReference>
<keyword evidence="2 5" id="KW-0812">Transmembrane</keyword>
<evidence type="ECO:0000259" key="6">
    <source>
        <dbReference type="PROSITE" id="PS50850"/>
    </source>
</evidence>
<sequence>MNNFVLKKFRSKDTESVYYLLTFLFEFAAGLTFATYVLFLLSKGLDLFQVMLVNLAFMIGIFIFEIPTGAYADYFGRKKSVILSSTFLIIALFIYFVSSNITMFIVAEVIAALAFTFASGALDAWLVDSLESKGSSDRVDFIFSHAEIISKLATLFAGLIGAYIGSVSLALPFGAGAAVALLSLFVSIFFIRENFVRRKALNLVGGIFQMGKVAKDSITYGVKHKVVLWLIISTVLATLAFQPLNMYWSPRLNTLAGDKIWLMGWIWALMSAFMMLGSFTVRGLLKKEKTYFWILILTSLVLAIAVLSSSMSNLFAVALVSFLIYELGRGMLNPVQKSYLNKYIPGEQRATVLSFNSMMGKVGAGVGLVIFGLVAKNYSIQTSWFIAGLLLFLLIPIYMRVRKHEMVLK</sequence>
<dbReference type="Pfam" id="PF07690">
    <property type="entry name" value="MFS_1"/>
    <property type="match status" value="1"/>
</dbReference>
<accession>A0A1F5IRQ6</accession>
<organism evidence="7 8">
    <name type="scientific">Candidatus Daviesbacteria bacterium RIFCSPHIGHO2_01_FULL_41_23</name>
    <dbReference type="NCBI Taxonomy" id="1797764"/>
    <lineage>
        <taxon>Bacteria</taxon>
        <taxon>Candidatus Daviesiibacteriota</taxon>
    </lineage>
</organism>
<dbReference type="InterPro" id="IPR011701">
    <property type="entry name" value="MFS"/>
</dbReference>
<comment type="subcellular location">
    <subcellularLocation>
        <location evidence="1">Membrane</location>
        <topology evidence="1">Multi-pass membrane protein</topology>
    </subcellularLocation>
</comment>
<comment type="caution">
    <text evidence="7">The sequence shown here is derived from an EMBL/GenBank/DDBJ whole genome shotgun (WGS) entry which is preliminary data.</text>
</comment>
<feature type="transmembrane region" description="Helical" evidence="5">
    <location>
        <begin position="260"/>
        <end position="279"/>
    </location>
</feature>
<feature type="transmembrane region" description="Helical" evidence="5">
    <location>
        <begin position="226"/>
        <end position="248"/>
    </location>
</feature>
<feature type="transmembrane region" description="Helical" evidence="5">
    <location>
        <begin position="17"/>
        <end position="41"/>
    </location>
</feature>
<dbReference type="InterPro" id="IPR036259">
    <property type="entry name" value="MFS_trans_sf"/>
</dbReference>
<dbReference type="GO" id="GO:0016020">
    <property type="term" value="C:membrane"/>
    <property type="evidence" value="ECO:0007669"/>
    <property type="project" value="UniProtKB-SubCell"/>
</dbReference>
<evidence type="ECO:0000256" key="3">
    <source>
        <dbReference type="ARBA" id="ARBA00022989"/>
    </source>
</evidence>
<protein>
    <recommendedName>
        <fullName evidence="6">Major facilitator superfamily (MFS) profile domain-containing protein</fullName>
    </recommendedName>
</protein>
<dbReference type="PANTHER" id="PTHR23530:SF1">
    <property type="entry name" value="PERMEASE, MAJOR FACILITATOR SUPERFAMILY-RELATED"/>
    <property type="match status" value="1"/>
</dbReference>
<feature type="transmembrane region" description="Helical" evidence="5">
    <location>
        <begin position="381"/>
        <end position="399"/>
    </location>
</feature>
<feature type="transmembrane region" description="Helical" evidence="5">
    <location>
        <begin position="148"/>
        <end position="165"/>
    </location>
</feature>
<gene>
    <name evidence="7" type="ORF">A2871_01680</name>
</gene>
<feature type="transmembrane region" description="Helical" evidence="5">
    <location>
        <begin position="171"/>
        <end position="191"/>
    </location>
</feature>
<feature type="transmembrane region" description="Helical" evidence="5">
    <location>
        <begin position="353"/>
        <end position="375"/>
    </location>
</feature>
<reference evidence="7 8" key="1">
    <citation type="journal article" date="2016" name="Nat. Commun.">
        <title>Thousands of microbial genomes shed light on interconnected biogeochemical processes in an aquifer system.</title>
        <authorList>
            <person name="Anantharaman K."/>
            <person name="Brown C.T."/>
            <person name="Hug L.A."/>
            <person name="Sharon I."/>
            <person name="Castelle C.J."/>
            <person name="Probst A.J."/>
            <person name="Thomas B.C."/>
            <person name="Singh A."/>
            <person name="Wilkins M.J."/>
            <person name="Karaoz U."/>
            <person name="Brodie E.L."/>
            <person name="Williams K.H."/>
            <person name="Hubbard S.S."/>
            <person name="Banfield J.F."/>
        </authorList>
    </citation>
    <scope>NUCLEOTIDE SEQUENCE [LARGE SCALE GENOMIC DNA]</scope>
</reference>
<proteinExistence type="predicted"/>
<evidence type="ECO:0000313" key="7">
    <source>
        <dbReference type="EMBL" id="OGE19042.1"/>
    </source>
</evidence>
<dbReference type="PANTHER" id="PTHR23530">
    <property type="entry name" value="TRANSPORT PROTEIN-RELATED"/>
    <property type="match status" value="1"/>
</dbReference>
<keyword evidence="3 5" id="KW-1133">Transmembrane helix</keyword>
<dbReference type="Proteomes" id="UP000176336">
    <property type="component" value="Unassembled WGS sequence"/>
</dbReference>
<dbReference type="AlphaFoldDB" id="A0A1F5IRQ6"/>
<dbReference type="PROSITE" id="PS00216">
    <property type="entry name" value="SUGAR_TRANSPORT_1"/>
    <property type="match status" value="1"/>
</dbReference>
<feature type="transmembrane region" description="Helical" evidence="5">
    <location>
        <begin position="80"/>
        <end position="98"/>
    </location>
</feature>
<evidence type="ECO:0000256" key="1">
    <source>
        <dbReference type="ARBA" id="ARBA00004141"/>
    </source>
</evidence>
<evidence type="ECO:0000256" key="2">
    <source>
        <dbReference type="ARBA" id="ARBA00022692"/>
    </source>
</evidence>
<dbReference type="Gene3D" id="1.20.1250.20">
    <property type="entry name" value="MFS general substrate transporter like domains"/>
    <property type="match status" value="1"/>
</dbReference>
<feature type="transmembrane region" description="Helical" evidence="5">
    <location>
        <begin position="314"/>
        <end position="332"/>
    </location>
</feature>
<evidence type="ECO:0000313" key="8">
    <source>
        <dbReference type="Proteomes" id="UP000176336"/>
    </source>
</evidence>
<dbReference type="InterPro" id="IPR020846">
    <property type="entry name" value="MFS_dom"/>
</dbReference>
<keyword evidence="4 5" id="KW-0472">Membrane</keyword>
<dbReference type="GO" id="GO:0022857">
    <property type="term" value="F:transmembrane transporter activity"/>
    <property type="evidence" value="ECO:0007669"/>
    <property type="project" value="InterPro"/>
</dbReference>
<name>A0A1F5IRQ6_9BACT</name>
<feature type="domain" description="Major facilitator superfamily (MFS) profile" evidence="6">
    <location>
        <begin position="1"/>
        <end position="405"/>
    </location>
</feature>
<feature type="transmembrane region" description="Helical" evidence="5">
    <location>
        <begin position="291"/>
        <end position="308"/>
    </location>
</feature>
<feature type="transmembrane region" description="Helical" evidence="5">
    <location>
        <begin position="104"/>
        <end position="127"/>
    </location>
</feature>